<dbReference type="Gene3D" id="1.10.10.10">
    <property type="entry name" value="Winged helix-like DNA-binding domain superfamily/Winged helix DNA-binding domain"/>
    <property type="match status" value="1"/>
</dbReference>
<dbReference type="Gene3D" id="3.40.190.10">
    <property type="entry name" value="Periplasmic binding protein-like II"/>
    <property type="match status" value="2"/>
</dbReference>
<dbReference type="PANTHER" id="PTHR30126:SF39">
    <property type="entry name" value="HTH-TYPE TRANSCRIPTIONAL REGULATOR CYSL"/>
    <property type="match status" value="1"/>
</dbReference>
<sequence length="293" mass="33814">MLDFRIETFLMVCRYMNFTKAASKLHITQPAVSQQIHYLEEYFGATLFHYEKRKLTLTPAGEIVLLACTTFANDQQRLLERVNELKKASRKVTFGATLTIGEYVLPPKLAYFIQKYPKHPINMLVKDTDSLLKDLDEGKIEFAFIEGYFPKDQYDYITWSKEKLLPVCKAHHPVLSQLEITFYDLFPLPLILREKGSGTRDTLEHFLACANISVHDFASVIEIGGVEAIKTLVSQGAGISFLYESAIQTELANKTLTTIPLREHLFYNDFSFIWRKDSLYANEYKHFFKALQL</sequence>
<keyword evidence="2" id="KW-0805">Transcription regulation</keyword>
<gene>
    <name evidence="6" type="ORF">IAD15_03830</name>
</gene>
<organism evidence="6 7">
    <name type="scientific">Candidatus Fimiplasma intestinipullorum</name>
    <dbReference type="NCBI Taxonomy" id="2840825"/>
    <lineage>
        <taxon>Bacteria</taxon>
        <taxon>Bacillati</taxon>
        <taxon>Bacillota</taxon>
        <taxon>Clostridia</taxon>
        <taxon>Eubacteriales</taxon>
        <taxon>Candidatus Fimiplasma</taxon>
    </lineage>
</organism>
<evidence type="ECO:0000313" key="6">
    <source>
        <dbReference type="EMBL" id="HIU13179.1"/>
    </source>
</evidence>
<evidence type="ECO:0000256" key="1">
    <source>
        <dbReference type="ARBA" id="ARBA00009437"/>
    </source>
</evidence>
<dbReference type="InterPro" id="IPR000847">
    <property type="entry name" value="LysR_HTH_N"/>
</dbReference>
<dbReference type="GO" id="GO:0000976">
    <property type="term" value="F:transcription cis-regulatory region binding"/>
    <property type="evidence" value="ECO:0007669"/>
    <property type="project" value="TreeGrafter"/>
</dbReference>
<name>A0A9D1KZX4_9FIRM</name>
<comment type="caution">
    <text evidence="6">The sequence shown here is derived from an EMBL/GenBank/DDBJ whole genome shotgun (WGS) entry which is preliminary data.</text>
</comment>
<keyword evidence="3" id="KW-0238">DNA-binding</keyword>
<reference evidence="6" key="2">
    <citation type="journal article" date="2021" name="PeerJ">
        <title>Extensive microbial diversity within the chicken gut microbiome revealed by metagenomics and culture.</title>
        <authorList>
            <person name="Gilroy R."/>
            <person name="Ravi A."/>
            <person name="Getino M."/>
            <person name="Pursley I."/>
            <person name="Horton D.L."/>
            <person name="Alikhan N.F."/>
            <person name="Baker D."/>
            <person name="Gharbi K."/>
            <person name="Hall N."/>
            <person name="Watson M."/>
            <person name="Adriaenssens E.M."/>
            <person name="Foster-Nyarko E."/>
            <person name="Jarju S."/>
            <person name="Secka A."/>
            <person name="Antonio M."/>
            <person name="Oren A."/>
            <person name="Chaudhuri R.R."/>
            <person name="La Ragione R."/>
            <person name="Hildebrand F."/>
            <person name="Pallen M.J."/>
        </authorList>
    </citation>
    <scope>NUCLEOTIDE SEQUENCE</scope>
    <source>
        <strain evidence="6">CHK195-11698</strain>
    </source>
</reference>
<evidence type="ECO:0000256" key="4">
    <source>
        <dbReference type="ARBA" id="ARBA00023163"/>
    </source>
</evidence>
<proteinExistence type="inferred from homology"/>
<dbReference type="SUPFAM" id="SSF53850">
    <property type="entry name" value="Periplasmic binding protein-like II"/>
    <property type="match status" value="1"/>
</dbReference>
<dbReference type="Pfam" id="PF03466">
    <property type="entry name" value="LysR_substrate"/>
    <property type="match status" value="1"/>
</dbReference>
<dbReference type="Pfam" id="PF00126">
    <property type="entry name" value="HTH_1"/>
    <property type="match status" value="1"/>
</dbReference>
<evidence type="ECO:0000313" key="7">
    <source>
        <dbReference type="Proteomes" id="UP000824175"/>
    </source>
</evidence>
<dbReference type="SUPFAM" id="SSF46785">
    <property type="entry name" value="Winged helix' DNA-binding domain"/>
    <property type="match status" value="1"/>
</dbReference>
<dbReference type="EMBL" id="DVMJ01000029">
    <property type="protein sequence ID" value="HIU13179.1"/>
    <property type="molecule type" value="Genomic_DNA"/>
</dbReference>
<comment type="similarity">
    <text evidence="1">Belongs to the LysR transcriptional regulatory family.</text>
</comment>
<evidence type="ECO:0000256" key="2">
    <source>
        <dbReference type="ARBA" id="ARBA00023015"/>
    </source>
</evidence>
<dbReference type="PRINTS" id="PR00039">
    <property type="entry name" value="HTHLYSR"/>
</dbReference>
<keyword evidence="4" id="KW-0804">Transcription</keyword>
<dbReference type="AlphaFoldDB" id="A0A9D1KZX4"/>
<reference evidence="6" key="1">
    <citation type="submission" date="2020-10" db="EMBL/GenBank/DDBJ databases">
        <authorList>
            <person name="Gilroy R."/>
        </authorList>
    </citation>
    <scope>NUCLEOTIDE SEQUENCE</scope>
    <source>
        <strain evidence="6">CHK195-11698</strain>
    </source>
</reference>
<evidence type="ECO:0000259" key="5">
    <source>
        <dbReference type="PROSITE" id="PS50931"/>
    </source>
</evidence>
<dbReference type="InterPro" id="IPR036390">
    <property type="entry name" value="WH_DNA-bd_sf"/>
</dbReference>
<evidence type="ECO:0000256" key="3">
    <source>
        <dbReference type="ARBA" id="ARBA00023125"/>
    </source>
</evidence>
<feature type="domain" description="HTH lysR-type" evidence="5">
    <location>
        <begin position="1"/>
        <end position="58"/>
    </location>
</feature>
<dbReference type="PANTHER" id="PTHR30126">
    <property type="entry name" value="HTH-TYPE TRANSCRIPTIONAL REGULATOR"/>
    <property type="match status" value="1"/>
</dbReference>
<dbReference type="PROSITE" id="PS50931">
    <property type="entry name" value="HTH_LYSR"/>
    <property type="match status" value="1"/>
</dbReference>
<accession>A0A9D1KZX4</accession>
<dbReference type="InterPro" id="IPR005119">
    <property type="entry name" value="LysR_subst-bd"/>
</dbReference>
<protein>
    <submittedName>
        <fullName evidence="6">LysR family transcriptional regulator</fullName>
    </submittedName>
</protein>
<dbReference type="InterPro" id="IPR036388">
    <property type="entry name" value="WH-like_DNA-bd_sf"/>
</dbReference>
<dbReference type="Proteomes" id="UP000824175">
    <property type="component" value="Unassembled WGS sequence"/>
</dbReference>
<dbReference type="GO" id="GO:0003700">
    <property type="term" value="F:DNA-binding transcription factor activity"/>
    <property type="evidence" value="ECO:0007669"/>
    <property type="project" value="InterPro"/>
</dbReference>